<proteinExistence type="predicted"/>
<dbReference type="AlphaFoldDB" id="A0A7W8E1K9"/>
<accession>A0A7W8E1K9</accession>
<name>A0A7W8E1K9_9BACT</name>
<evidence type="ECO:0000313" key="1">
    <source>
        <dbReference type="EMBL" id="MBB5055411.1"/>
    </source>
</evidence>
<comment type="caution">
    <text evidence="1">The sequence shown here is derived from an EMBL/GenBank/DDBJ whole genome shotgun (WGS) entry which is preliminary data.</text>
</comment>
<dbReference type="EMBL" id="JACHIP010000001">
    <property type="protein sequence ID" value="MBB5055411.1"/>
    <property type="molecule type" value="Genomic_DNA"/>
</dbReference>
<gene>
    <name evidence="1" type="ORF">HDF16_000080</name>
</gene>
<protein>
    <submittedName>
        <fullName evidence="1">Uncharacterized protein</fullName>
    </submittedName>
</protein>
<sequence>MFAIRHFMIATILLTTASMPLTVTAQTAAKPDP</sequence>
<organism evidence="1 2">
    <name type="scientific">Granulicella aggregans</name>
    <dbReference type="NCBI Taxonomy" id="474949"/>
    <lineage>
        <taxon>Bacteria</taxon>
        <taxon>Pseudomonadati</taxon>
        <taxon>Acidobacteriota</taxon>
        <taxon>Terriglobia</taxon>
        <taxon>Terriglobales</taxon>
        <taxon>Acidobacteriaceae</taxon>
        <taxon>Granulicella</taxon>
    </lineage>
</organism>
<dbReference type="Proteomes" id="UP000540989">
    <property type="component" value="Unassembled WGS sequence"/>
</dbReference>
<evidence type="ECO:0000313" key="2">
    <source>
        <dbReference type="Proteomes" id="UP000540989"/>
    </source>
</evidence>
<reference evidence="1 2" key="1">
    <citation type="submission" date="2020-08" db="EMBL/GenBank/DDBJ databases">
        <title>Genomic Encyclopedia of Type Strains, Phase IV (KMG-V): Genome sequencing to study the core and pangenomes of soil and plant-associated prokaryotes.</title>
        <authorList>
            <person name="Whitman W."/>
        </authorList>
    </citation>
    <scope>NUCLEOTIDE SEQUENCE [LARGE SCALE GENOMIC DNA]</scope>
    <source>
        <strain evidence="1 2">M8UP14</strain>
    </source>
</reference>
<keyword evidence="2" id="KW-1185">Reference proteome</keyword>